<dbReference type="EMBL" id="JAQJAE010000006">
    <property type="protein sequence ID" value="KAJ5589415.1"/>
    <property type="molecule type" value="Genomic_DNA"/>
</dbReference>
<dbReference type="InterPro" id="IPR011042">
    <property type="entry name" value="6-blade_b-propeller_TolB-like"/>
</dbReference>
<reference evidence="2" key="2">
    <citation type="submission" date="2023-01" db="EMBL/GenBank/DDBJ databases">
        <authorList>
            <person name="Petersen C."/>
        </authorList>
    </citation>
    <scope>NUCLEOTIDE SEQUENCE</scope>
    <source>
        <strain evidence="2">IBT 12815</strain>
    </source>
</reference>
<evidence type="ECO:0000256" key="1">
    <source>
        <dbReference type="SAM" id="MobiDB-lite"/>
    </source>
</evidence>
<sequence length="152" mass="16533">MSRSFSQSPRNLQIPNGTSVENIAARPNGNLEIDPSIPSPAHLVHQFNGAEDADGITELSPDIYTIIASNPVYTIDLRTHENMPQPVLIAKLPAGYLNGIAALDEGKAVAITDSQLDLIWRLDIRTGNYSVNLIHQDETKIVTWVCCLVSTG</sequence>
<dbReference type="PANTHER" id="PTHR42060:SF1">
    <property type="entry name" value="NHL REPEAT-CONTAINING PROTEIN"/>
    <property type="match status" value="1"/>
</dbReference>
<organism evidence="2 3">
    <name type="scientific">Penicillium hordei</name>
    <dbReference type="NCBI Taxonomy" id="40994"/>
    <lineage>
        <taxon>Eukaryota</taxon>
        <taxon>Fungi</taxon>
        <taxon>Dikarya</taxon>
        <taxon>Ascomycota</taxon>
        <taxon>Pezizomycotina</taxon>
        <taxon>Eurotiomycetes</taxon>
        <taxon>Eurotiomycetidae</taxon>
        <taxon>Eurotiales</taxon>
        <taxon>Aspergillaceae</taxon>
        <taxon>Penicillium</taxon>
    </lineage>
</organism>
<evidence type="ECO:0000313" key="3">
    <source>
        <dbReference type="Proteomes" id="UP001213799"/>
    </source>
</evidence>
<dbReference type="RefSeq" id="XP_056748434.1">
    <property type="nucleotide sequence ID" value="XM_056903147.1"/>
</dbReference>
<gene>
    <name evidence="2" type="ORF">N7537_012093</name>
</gene>
<dbReference type="GeneID" id="81593389"/>
<dbReference type="Proteomes" id="UP001213799">
    <property type="component" value="Unassembled WGS sequence"/>
</dbReference>
<dbReference type="Gene3D" id="2.120.10.30">
    <property type="entry name" value="TolB, C-terminal domain"/>
    <property type="match status" value="1"/>
</dbReference>
<dbReference type="PANTHER" id="PTHR42060">
    <property type="entry name" value="NHL REPEAT-CONTAINING PROTEIN-RELATED"/>
    <property type="match status" value="1"/>
</dbReference>
<name>A0AAD6DN16_9EURO</name>
<proteinExistence type="predicted"/>
<dbReference type="InterPro" id="IPR052998">
    <property type="entry name" value="Hetero-Diels-Alderase-like"/>
</dbReference>
<reference evidence="2" key="1">
    <citation type="journal article" date="2023" name="IMA Fungus">
        <title>Comparative genomic study of the Penicillium genus elucidates a diverse pangenome and 15 lateral gene transfer events.</title>
        <authorList>
            <person name="Petersen C."/>
            <person name="Sorensen T."/>
            <person name="Nielsen M.R."/>
            <person name="Sondergaard T.E."/>
            <person name="Sorensen J.L."/>
            <person name="Fitzpatrick D.A."/>
            <person name="Frisvad J.C."/>
            <person name="Nielsen K.L."/>
        </authorList>
    </citation>
    <scope>NUCLEOTIDE SEQUENCE</scope>
    <source>
        <strain evidence="2">IBT 12815</strain>
    </source>
</reference>
<dbReference type="AlphaFoldDB" id="A0AAD6DN16"/>
<dbReference type="SUPFAM" id="SSF63829">
    <property type="entry name" value="Calcium-dependent phosphotriesterase"/>
    <property type="match status" value="1"/>
</dbReference>
<comment type="caution">
    <text evidence="2">The sequence shown here is derived from an EMBL/GenBank/DDBJ whole genome shotgun (WGS) entry which is preliminary data.</text>
</comment>
<keyword evidence="3" id="KW-1185">Reference proteome</keyword>
<protein>
    <submittedName>
        <fullName evidence="2">Uncharacterized protein</fullName>
    </submittedName>
</protein>
<feature type="region of interest" description="Disordered" evidence="1">
    <location>
        <begin position="1"/>
        <end position="21"/>
    </location>
</feature>
<evidence type="ECO:0000313" key="2">
    <source>
        <dbReference type="EMBL" id="KAJ5589415.1"/>
    </source>
</evidence>
<accession>A0AAD6DN16</accession>